<sequence>MAHQFHYSCLRDMSGVRRTDSFSHPGRRRAARSALGRANLPQIAHDRPQRPDSRTLTENLTGIVRDSLERAVQQAFARPIPKSADAQLRYLVK</sequence>
<evidence type="ECO:0000313" key="2">
    <source>
        <dbReference type="EMBL" id="GAA2229968.1"/>
    </source>
</evidence>
<accession>A0ABN3DFW4</accession>
<comment type="caution">
    <text evidence="2">The sequence shown here is derived from an EMBL/GenBank/DDBJ whole genome shotgun (WGS) entry which is preliminary data.</text>
</comment>
<gene>
    <name evidence="2" type="ORF">GCM10010104_23840</name>
</gene>
<keyword evidence="3" id="KW-1185">Reference proteome</keyword>
<name>A0ABN3DFW4_9ACTN</name>
<reference evidence="2 3" key="1">
    <citation type="journal article" date="2019" name="Int. J. Syst. Evol. Microbiol.">
        <title>The Global Catalogue of Microorganisms (GCM) 10K type strain sequencing project: providing services to taxonomists for standard genome sequencing and annotation.</title>
        <authorList>
            <consortium name="The Broad Institute Genomics Platform"/>
            <consortium name="The Broad Institute Genome Sequencing Center for Infectious Disease"/>
            <person name="Wu L."/>
            <person name="Ma J."/>
        </authorList>
    </citation>
    <scope>NUCLEOTIDE SEQUENCE [LARGE SCALE GENOMIC DNA]</scope>
    <source>
        <strain evidence="2 3">JCM 3053</strain>
    </source>
</reference>
<proteinExistence type="predicted"/>
<dbReference type="Proteomes" id="UP001501474">
    <property type="component" value="Unassembled WGS sequence"/>
</dbReference>
<feature type="compositionally biased region" description="Basic and acidic residues" evidence="1">
    <location>
        <begin position="44"/>
        <end position="55"/>
    </location>
</feature>
<evidence type="ECO:0000256" key="1">
    <source>
        <dbReference type="SAM" id="MobiDB-lite"/>
    </source>
</evidence>
<feature type="region of interest" description="Disordered" evidence="1">
    <location>
        <begin position="17"/>
        <end position="56"/>
    </location>
</feature>
<organism evidence="2 3">
    <name type="scientific">Streptomyces indiaensis</name>
    <dbReference type="NCBI Taxonomy" id="284033"/>
    <lineage>
        <taxon>Bacteria</taxon>
        <taxon>Bacillati</taxon>
        <taxon>Actinomycetota</taxon>
        <taxon>Actinomycetes</taxon>
        <taxon>Kitasatosporales</taxon>
        <taxon>Streptomycetaceae</taxon>
        <taxon>Streptomyces</taxon>
    </lineage>
</organism>
<dbReference type="EMBL" id="BAAART010000055">
    <property type="protein sequence ID" value="GAA2229968.1"/>
    <property type="molecule type" value="Genomic_DNA"/>
</dbReference>
<evidence type="ECO:0000313" key="3">
    <source>
        <dbReference type="Proteomes" id="UP001501474"/>
    </source>
</evidence>
<protein>
    <submittedName>
        <fullName evidence="2">Uncharacterized protein</fullName>
    </submittedName>
</protein>